<dbReference type="OrthoDB" id="319764at2"/>
<dbReference type="AlphaFoldDB" id="B3JJG0"/>
<evidence type="ECO:0000256" key="1">
    <source>
        <dbReference type="ARBA" id="ARBA00022801"/>
    </source>
</evidence>
<comment type="caution">
    <text evidence="3">The sequence shown here is derived from an EMBL/GenBank/DDBJ whole genome shotgun (WGS) entry which is preliminary data.</text>
</comment>
<dbReference type="Gene3D" id="1.10.3020.20">
    <property type="match status" value="1"/>
</dbReference>
<dbReference type="InterPro" id="IPR029058">
    <property type="entry name" value="AB_hydrolase_fold"/>
</dbReference>
<evidence type="ECO:0000313" key="3">
    <source>
        <dbReference type="EMBL" id="EDV00889.1"/>
    </source>
</evidence>
<dbReference type="Gene3D" id="2.60.120.260">
    <property type="entry name" value="Galactose-binding domain-like"/>
    <property type="match status" value="1"/>
</dbReference>
<dbReference type="InterPro" id="IPR005674">
    <property type="entry name" value="CocE/Ser_esterase"/>
</dbReference>
<dbReference type="STRING" id="470145.BACCOP_02030"/>
<sequence>MFPDLTYNYGKKCRTLPKRKLNKTDMIMSRKNMIGAVLLAILAPQLLPAQQQQMTLHNVSGETFDVPLRKALPVDAPRVRYPGFKQETLILKAGTVRREGAMPLPCDILLERDIPIKLRDGVTIYTDVFRPVNEENCPAILAWSPYGKEIGGQMLDDVPMRSGVAISATSGLEKFEGPDPAYWVAHGYAVVNPDKRGAYMSEGNLLYWGHEDALDGCDVIEWIASQKWCNGKVGMSGNSWLTVSQWFIAAEQPKHLAAIAPWEGFCDHFRESSHRGGIPMPEFPEMIAETFSSAHGMLEDQPRMIVEQPFMCSYWEDKAARLENITVPAYVVASYTNSVHTHGTFAGYRRISSEKKWLRVHDTNEWYDYYSPENVEDLRRFFDHYLKNIDNGWEQTPKVRLSVLNPGGKNIVNRVENEFPLARTKYTKLYLSAADSSLSTSLPQKETISSYQSESRQPKVTYRFRMTKSTEITGYMKLHLWVSAPDHDDMDLAIKVEKLSKDRKPFFDPTGATIAATGYMRASMRQLDTLRTTEAEPYYTYTTEQKLKPGEIVPLEIEIWPMGLMFDKDEILQLTVEAYRPAAAAIPFGSARISIPKEGYTYQPGNNVDLVTLGGNENQCADPNEVVTSPATHNAGKHCIYTGGRYDSYLYLPVIPEK</sequence>
<feature type="domain" description="Xaa-Pro dipeptidyl-peptidase C-terminal" evidence="2">
    <location>
        <begin position="379"/>
        <end position="611"/>
    </location>
</feature>
<dbReference type="SUPFAM" id="SSF53474">
    <property type="entry name" value="alpha/beta-Hydrolases"/>
    <property type="match status" value="1"/>
</dbReference>
<gene>
    <name evidence="3" type="ORF">BACCOP_02030</name>
</gene>
<dbReference type="Pfam" id="PF02129">
    <property type="entry name" value="Peptidase_S15"/>
    <property type="match status" value="1"/>
</dbReference>
<proteinExistence type="predicted"/>
<dbReference type="InterPro" id="IPR050585">
    <property type="entry name" value="Xaa-Pro_dipeptidyl-ppase/CocE"/>
</dbReference>
<dbReference type="NCBIfam" id="TIGR00976">
    <property type="entry name" value="CocE_NonD"/>
    <property type="match status" value="1"/>
</dbReference>
<dbReference type="PANTHER" id="PTHR43056:SF10">
    <property type="entry name" value="COCE_NOND FAMILY, PUTATIVE (AFU_ORTHOLOGUE AFUA_7G00600)-RELATED"/>
    <property type="match status" value="1"/>
</dbReference>
<dbReference type="GO" id="GO:0008239">
    <property type="term" value="F:dipeptidyl-peptidase activity"/>
    <property type="evidence" value="ECO:0007669"/>
    <property type="project" value="InterPro"/>
</dbReference>
<protein>
    <submittedName>
        <fullName evidence="3">Hydrolase CocE/NonD family protein</fullName>
    </submittedName>
</protein>
<dbReference type="eggNOG" id="COG2936">
    <property type="taxonomic scope" value="Bacteria"/>
</dbReference>
<dbReference type="SMART" id="SM00939">
    <property type="entry name" value="PepX_C"/>
    <property type="match status" value="1"/>
</dbReference>
<dbReference type="PANTHER" id="PTHR43056">
    <property type="entry name" value="PEPTIDASE S9 PROLYL OLIGOPEPTIDASE"/>
    <property type="match status" value="1"/>
</dbReference>
<dbReference type="InterPro" id="IPR013736">
    <property type="entry name" value="Xaa-Pro_dipept_C"/>
</dbReference>
<name>B3JJG0_9BACT</name>
<keyword evidence="1 3" id="KW-0378">Hydrolase</keyword>
<reference evidence="3 4" key="1">
    <citation type="submission" date="2008-04" db="EMBL/GenBank/DDBJ databases">
        <title>Draft genome sequence of Bacteroides coprocola (DSM 17136).</title>
        <authorList>
            <person name="Sudarsanam P."/>
            <person name="Ley R."/>
            <person name="Guruge J."/>
            <person name="Turnbaugh P.J."/>
            <person name="Mahowald M."/>
            <person name="Liep D."/>
            <person name="Gordon J."/>
        </authorList>
    </citation>
    <scope>NUCLEOTIDE SEQUENCE [LARGE SCALE GENOMIC DNA]</scope>
    <source>
        <strain evidence="3 4">DSM 17136</strain>
    </source>
</reference>
<dbReference type="Proteomes" id="UP000003146">
    <property type="component" value="Unassembled WGS sequence"/>
</dbReference>
<reference evidence="3 4" key="2">
    <citation type="submission" date="2008-04" db="EMBL/GenBank/DDBJ databases">
        <authorList>
            <person name="Fulton L."/>
            <person name="Clifton S."/>
            <person name="Fulton B."/>
            <person name="Xu J."/>
            <person name="Minx P."/>
            <person name="Pepin K.H."/>
            <person name="Johnson M."/>
            <person name="Thiruvilangam P."/>
            <person name="Bhonagiri V."/>
            <person name="Nash W.E."/>
            <person name="Mardis E.R."/>
            <person name="Wilson R.K."/>
        </authorList>
    </citation>
    <scope>NUCLEOTIDE SEQUENCE [LARGE SCALE GENOMIC DNA]</scope>
    <source>
        <strain evidence="3 4">DSM 17136</strain>
    </source>
</reference>
<dbReference type="SUPFAM" id="SSF49785">
    <property type="entry name" value="Galactose-binding domain-like"/>
    <property type="match status" value="1"/>
</dbReference>
<dbReference type="EMBL" id="ABIY02000086">
    <property type="protein sequence ID" value="EDV00889.1"/>
    <property type="molecule type" value="Genomic_DNA"/>
</dbReference>
<accession>B3JJG0</accession>
<evidence type="ECO:0000259" key="2">
    <source>
        <dbReference type="SMART" id="SM00939"/>
    </source>
</evidence>
<dbReference type="InterPro" id="IPR000383">
    <property type="entry name" value="Xaa-Pro-like_dom"/>
</dbReference>
<dbReference type="InterPro" id="IPR008979">
    <property type="entry name" value="Galactose-bd-like_sf"/>
</dbReference>
<dbReference type="Pfam" id="PF08530">
    <property type="entry name" value="PepX_C"/>
    <property type="match status" value="1"/>
</dbReference>
<organism evidence="3 4">
    <name type="scientific">Phocaeicola coprocola DSM 17136</name>
    <dbReference type="NCBI Taxonomy" id="470145"/>
    <lineage>
        <taxon>Bacteria</taxon>
        <taxon>Pseudomonadati</taxon>
        <taxon>Bacteroidota</taxon>
        <taxon>Bacteroidia</taxon>
        <taxon>Bacteroidales</taxon>
        <taxon>Bacteroidaceae</taxon>
        <taxon>Phocaeicola</taxon>
    </lineage>
</organism>
<dbReference type="HOGENOM" id="CLU_015590_3_0_10"/>
<evidence type="ECO:0000313" key="4">
    <source>
        <dbReference type="Proteomes" id="UP000003146"/>
    </source>
</evidence>
<dbReference type="Gene3D" id="3.40.50.1820">
    <property type="entry name" value="alpha/beta hydrolase"/>
    <property type="match status" value="1"/>
</dbReference>